<keyword evidence="2" id="KW-1185">Reference proteome</keyword>
<dbReference type="AlphaFoldDB" id="A0A1X7IQP0"/>
<reference evidence="2" key="1">
    <citation type="submission" date="2017-04" db="EMBL/GenBank/DDBJ databases">
        <authorList>
            <person name="Varghese N."/>
            <person name="Submissions S."/>
        </authorList>
    </citation>
    <scope>NUCLEOTIDE SEQUENCE [LARGE SCALE GENOMIC DNA]</scope>
    <source>
        <strain evidence="2">DSM 19835</strain>
    </source>
</reference>
<dbReference type="PANTHER" id="PTHR43546">
    <property type="entry name" value="UPF0173 METAL-DEPENDENT HYDROLASE MJ1163-RELATED"/>
    <property type="match status" value="1"/>
</dbReference>
<evidence type="ECO:0000313" key="2">
    <source>
        <dbReference type="Proteomes" id="UP000193420"/>
    </source>
</evidence>
<dbReference type="RefSeq" id="WP_085496766.1">
    <property type="nucleotide sequence ID" value="NZ_FXAO01000002.1"/>
</dbReference>
<organism evidence="1 2">
    <name type="scientific">Arenibacter troitsensis</name>
    <dbReference type="NCBI Taxonomy" id="188872"/>
    <lineage>
        <taxon>Bacteria</taxon>
        <taxon>Pseudomonadati</taxon>
        <taxon>Bacteroidota</taxon>
        <taxon>Flavobacteriia</taxon>
        <taxon>Flavobacteriales</taxon>
        <taxon>Flavobacteriaceae</taxon>
        <taxon>Arenibacter</taxon>
    </lineage>
</organism>
<accession>A0A1X7IQP0</accession>
<dbReference type="Proteomes" id="UP000193420">
    <property type="component" value="Unassembled WGS sequence"/>
</dbReference>
<gene>
    <name evidence="1" type="ORF">SAMN03080602_00979</name>
</gene>
<proteinExistence type="predicted"/>
<dbReference type="InterPro" id="IPR050114">
    <property type="entry name" value="UPF0173_UPF0282_UlaG_hydrolase"/>
</dbReference>
<dbReference type="PANTHER" id="PTHR43546:SF8">
    <property type="entry name" value="METALLO-BETA-LACTAMASE DOMAIN-CONTAINING PROTEIN"/>
    <property type="match status" value="1"/>
</dbReference>
<name>A0A1X7IQP0_9FLAO</name>
<dbReference type="OrthoDB" id="9805728at2"/>
<dbReference type="EMBL" id="FXAO01000002">
    <property type="protein sequence ID" value="SMG17404.1"/>
    <property type="molecule type" value="Genomic_DNA"/>
</dbReference>
<sequence>MEIISKTDITWFPNSWIRLRINKKVIYFDPAYLKTYFSKYPDKTEYSKWPDPIDGMPNGLEKADFIFIKDHCKKVTVDRLIKQDTIIFAPKSCLKELGDRINLVKPNETLQIDNGISLTVLNAYNTQQGTSTIKQHKKGKGVGFILTINGLSFYHLGDTDFLVEMEAVKDIHVAFVPIGGKFTMNIDEAVKTTLSINPKIVIPIHNLGQDFWEFQNKLNDKGKNIRCIIPTIGQPIKVQKQRD</sequence>
<dbReference type="STRING" id="188872.SAMN03080602_00979"/>
<evidence type="ECO:0000313" key="1">
    <source>
        <dbReference type="EMBL" id="SMG17404.1"/>
    </source>
</evidence>
<protein>
    <submittedName>
        <fullName evidence="1">L-ascorbate metabolism protein UlaG, beta-lactamase superfamily</fullName>
    </submittedName>
</protein>
<dbReference type="Pfam" id="PF13483">
    <property type="entry name" value="Lactamase_B_3"/>
    <property type="match status" value="1"/>
</dbReference>
<dbReference type="Gene3D" id="3.60.15.10">
    <property type="entry name" value="Ribonuclease Z/Hydroxyacylglutathione hydrolase-like"/>
    <property type="match status" value="1"/>
</dbReference>
<dbReference type="InterPro" id="IPR036866">
    <property type="entry name" value="RibonucZ/Hydroxyglut_hydro"/>
</dbReference>
<dbReference type="SUPFAM" id="SSF56281">
    <property type="entry name" value="Metallo-hydrolase/oxidoreductase"/>
    <property type="match status" value="1"/>
</dbReference>